<evidence type="ECO:0000256" key="5">
    <source>
        <dbReference type="ARBA" id="ARBA00022832"/>
    </source>
</evidence>
<evidence type="ECO:0000256" key="3">
    <source>
        <dbReference type="ARBA" id="ARBA00022679"/>
    </source>
</evidence>
<protein>
    <recommendedName>
        <fullName evidence="10">Elongation of very long chain fatty acids protein</fullName>
        <ecNumber evidence="10">2.3.1.199</ecNumber>
    </recommendedName>
    <alternativeName>
        <fullName evidence="10">Very-long-chain 3-oxoacyl-CoA synthase</fullName>
    </alternativeName>
</protein>
<evidence type="ECO:0000256" key="8">
    <source>
        <dbReference type="ARBA" id="ARBA00023136"/>
    </source>
</evidence>
<evidence type="ECO:0000313" key="12">
    <source>
        <dbReference type="RefSeq" id="XP_015521458.1"/>
    </source>
</evidence>
<dbReference type="RefSeq" id="XP_015521458.1">
    <property type="nucleotide sequence ID" value="XM_015665972.1"/>
</dbReference>
<comment type="subcellular location">
    <subcellularLocation>
        <location evidence="1">Membrane</location>
        <topology evidence="1">Multi-pass membrane protein</topology>
    </subcellularLocation>
</comment>
<dbReference type="RefSeq" id="XP_046592965.1">
    <property type="nucleotide sequence ID" value="XM_046737009.1"/>
</dbReference>
<dbReference type="GeneID" id="107225487"/>
<dbReference type="GO" id="GO:0030148">
    <property type="term" value="P:sphingolipid biosynthetic process"/>
    <property type="evidence" value="ECO:0007669"/>
    <property type="project" value="TreeGrafter"/>
</dbReference>
<evidence type="ECO:0000313" key="14">
    <source>
        <dbReference type="RefSeq" id="XP_046592965.1"/>
    </source>
</evidence>
<dbReference type="GO" id="GO:0009922">
    <property type="term" value="F:fatty acid elongase activity"/>
    <property type="evidence" value="ECO:0007669"/>
    <property type="project" value="UniProtKB-EC"/>
</dbReference>
<keyword evidence="2 10" id="KW-0444">Lipid biosynthesis</keyword>
<dbReference type="GO" id="GO:0005789">
    <property type="term" value="C:endoplasmic reticulum membrane"/>
    <property type="evidence" value="ECO:0007669"/>
    <property type="project" value="TreeGrafter"/>
</dbReference>
<evidence type="ECO:0000256" key="6">
    <source>
        <dbReference type="ARBA" id="ARBA00022989"/>
    </source>
</evidence>
<dbReference type="GO" id="GO:0034625">
    <property type="term" value="P:fatty acid elongation, monounsaturated fatty acid"/>
    <property type="evidence" value="ECO:0007669"/>
    <property type="project" value="TreeGrafter"/>
</dbReference>
<dbReference type="AlphaFoldDB" id="A0A6J0C4I3"/>
<dbReference type="GO" id="GO:0042761">
    <property type="term" value="P:very long-chain fatty acid biosynthetic process"/>
    <property type="evidence" value="ECO:0007669"/>
    <property type="project" value="TreeGrafter"/>
</dbReference>
<organism evidence="11 12">
    <name type="scientific">Neodiprion lecontei</name>
    <name type="common">Redheaded pine sawfly</name>
    <dbReference type="NCBI Taxonomy" id="441921"/>
    <lineage>
        <taxon>Eukaryota</taxon>
        <taxon>Metazoa</taxon>
        <taxon>Ecdysozoa</taxon>
        <taxon>Arthropoda</taxon>
        <taxon>Hexapoda</taxon>
        <taxon>Insecta</taxon>
        <taxon>Pterygota</taxon>
        <taxon>Neoptera</taxon>
        <taxon>Endopterygota</taxon>
        <taxon>Hymenoptera</taxon>
        <taxon>Tenthredinoidea</taxon>
        <taxon>Diprionidae</taxon>
        <taxon>Diprioninae</taxon>
        <taxon>Neodiprion</taxon>
    </lineage>
</organism>
<keyword evidence="11" id="KW-1185">Reference proteome</keyword>
<dbReference type="InterPro" id="IPR002076">
    <property type="entry name" value="ELO_fam"/>
</dbReference>
<dbReference type="GO" id="GO:0019367">
    <property type="term" value="P:fatty acid elongation, saturated fatty acid"/>
    <property type="evidence" value="ECO:0007669"/>
    <property type="project" value="TreeGrafter"/>
</dbReference>
<dbReference type="PANTHER" id="PTHR11157:SF69">
    <property type="entry name" value="ELONGATION OF VERY LONG CHAIN FATTY ACIDS PROTEIN 7"/>
    <property type="match status" value="1"/>
</dbReference>
<feature type="transmembrane region" description="Helical" evidence="10">
    <location>
        <begin position="171"/>
        <end position="190"/>
    </location>
</feature>
<keyword evidence="4 10" id="KW-0812">Transmembrane</keyword>
<dbReference type="PROSITE" id="PS01188">
    <property type="entry name" value="ELO"/>
    <property type="match status" value="1"/>
</dbReference>
<feature type="transmembrane region" description="Helical" evidence="10">
    <location>
        <begin position="229"/>
        <end position="253"/>
    </location>
</feature>
<dbReference type="OrthoDB" id="434092at2759"/>
<evidence type="ECO:0000313" key="11">
    <source>
        <dbReference type="Proteomes" id="UP000829291"/>
    </source>
</evidence>
<keyword evidence="6 10" id="KW-1133">Transmembrane helix</keyword>
<evidence type="ECO:0000256" key="4">
    <source>
        <dbReference type="ARBA" id="ARBA00022692"/>
    </source>
</evidence>
<feature type="transmembrane region" description="Helical" evidence="10">
    <location>
        <begin position="27"/>
        <end position="48"/>
    </location>
</feature>
<evidence type="ECO:0000256" key="9">
    <source>
        <dbReference type="ARBA" id="ARBA00023160"/>
    </source>
</evidence>
<reference evidence="12" key="1">
    <citation type="submission" date="2025-04" db="UniProtKB">
        <authorList>
            <consortium name="RefSeq"/>
        </authorList>
    </citation>
    <scope>IDENTIFICATION</scope>
    <source>
        <tissue evidence="13 14">Thorax and Abdomen</tissue>
        <tissue evidence="12">Whole body</tissue>
    </source>
</reference>
<dbReference type="Proteomes" id="UP000829291">
    <property type="component" value="Chromosome 4"/>
</dbReference>
<feature type="transmembrane region" description="Helical" evidence="10">
    <location>
        <begin position="69"/>
        <end position="92"/>
    </location>
</feature>
<comment type="similarity">
    <text evidence="10">Belongs to the ELO family.</text>
</comment>
<dbReference type="InParanoid" id="A0A6J0C4I3"/>
<dbReference type="GO" id="GO:0034626">
    <property type="term" value="P:fatty acid elongation, polyunsaturated fatty acid"/>
    <property type="evidence" value="ECO:0007669"/>
    <property type="project" value="TreeGrafter"/>
</dbReference>
<feature type="transmembrane region" description="Helical" evidence="10">
    <location>
        <begin position="112"/>
        <end position="135"/>
    </location>
</feature>
<dbReference type="RefSeq" id="XP_046592963.1">
    <property type="nucleotide sequence ID" value="XM_046737007.1"/>
</dbReference>
<keyword evidence="7 10" id="KW-0443">Lipid metabolism</keyword>
<evidence type="ECO:0000256" key="1">
    <source>
        <dbReference type="ARBA" id="ARBA00004141"/>
    </source>
</evidence>
<feature type="transmembrane region" description="Helical" evidence="10">
    <location>
        <begin position="147"/>
        <end position="165"/>
    </location>
</feature>
<feature type="transmembrane region" description="Helical" evidence="10">
    <location>
        <begin position="202"/>
        <end position="223"/>
    </location>
</feature>
<evidence type="ECO:0000313" key="13">
    <source>
        <dbReference type="RefSeq" id="XP_046592963.1"/>
    </source>
</evidence>
<accession>A0A6J0C4I3</accession>
<comment type="catalytic activity">
    <reaction evidence="10">
        <text>a very-long-chain acyl-CoA + malonyl-CoA + H(+) = a very-long-chain 3-oxoacyl-CoA + CO2 + CoA</text>
        <dbReference type="Rhea" id="RHEA:32727"/>
        <dbReference type="ChEBI" id="CHEBI:15378"/>
        <dbReference type="ChEBI" id="CHEBI:16526"/>
        <dbReference type="ChEBI" id="CHEBI:57287"/>
        <dbReference type="ChEBI" id="CHEBI:57384"/>
        <dbReference type="ChEBI" id="CHEBI:90725"/>
        <dbReference type="ChEBI" id="CHEBI:90736"/>
        <dbReference type="EC" id="2.3.1.199"/>
    </reaction>
</comment>
<dbReference type="Pfam" id="PF01151">
    <property type="entry name" value="ELO"/>
    <property type="match status" value="1"/>
</dbReference>
<keyword evidence="9 10" id="KW-0275">Fatty acid biosynthesis</keyword>
<sequence length="283" mass="33053">MAAIIRALLNGYHAFNVELADPRTQSWFLIGSPWPILGLMFCYIHFVLSLGPRLMKDRKPFNLDRVMQIYNVVQILVSAYLLYKALTLAWLWEYSYVCEPVDYSKTPKAIEIAATVWLYFIVKLIDLLDTVFFVLRKKQSQISFLHVYHHAGMVIGTWAGVKFLPGGHGTFLGVVNSFVHIIMYSHYLVTSMKSSKPWWKKHITQLQLIQFVIILFHFLQLMWVKDCGYPRWTALIFVPQNLFMIVLFGDFYYKTYLKKPAAKKHQEQNGVSKKKSIPNDKFN</sequence>
<evidence type="ECO:0000256" key="2">
    <source>
        <dbReference type="ARBA" id="ARBA00022516"/>
    </source>
</evidence>
<proteinExistence type="inferred from homology"/>
<keyword evidence="8 10" id="KW-0472">Membrane</keyword>
<dbReference type="PANTHER" id="PTHR11157">
    <property type="entry name" value="FATTY ACID ACYL TRANSFERASE-RELATED"/>
    <property type="match status" value="1"/>
</dbReference>
<dbReference type="InterPro" id="IPR030457">
    <property type="entry name" value="ELO_CS"/>
</dbReference>
<keyword evidence="5 10" id="KW-0276">Fatty acid metabolism</keyword>
<evidence type="ECO:0000256" key="7">
    <source>
        <dbReference type="ARBA" id="ARBA00023098"/>
    </source>
</evidence>
<evidence type="ECO:0000256" key="10">
    <source>
        <dbReference type="RuleBase" id="RU361115"/>
    </source>
</evidence>
<keyword evidence="3 10" id="KW-0808">Transferase</keyword>
<gene>
    <name evidence="12 13 14" type="primary">LOC107225487</name>
</gene>
<dbReference type="KEGG" id="nlo:107225487"/>
<dbReference type="EC" id="2.3.1.199" evidence="10"/>
<name>A0A6J0C4I3_NEOLC</name>